<comment type="caution">
    <text evidence="1">The sequence shown here is derived from an EMBL/GenBank/DDBJ whole genome shotgun (WGS) entry which is preliminary data.</text>
</comment>
<keyword evidence="2" id="KW-1185">Reference proteome</keyword>
<organism evidence="1 2">
    <name type="scientific">Auriscalpium vulgare</name>
    <dbReference type="NCBI Taxonomy" id="40419"/>
    <lineage>
        <taxon>Eukaryota</taxon>
        <taxon>Fungi</taxon>
        <taxon>Dikarya</taxon>
        <taxon>Basidiomycota</taxon>
        <taxon>Agaricomycotina</taxon>
        <taxon>Agaricomycetes</taxon>
        <taxon>Russulales</taxon>
        <taxon>Auriscalpiaceae</taxon>
        <taxon>Auriscalpium</taxon>
    </lineage>
</organism>
<name>A0ACB8R5Q5_9AGAM</name>
<protein>
    <submittedName>
        <fullName evidence="1">Uncharacterized protein</fullName>
    </submittedName>
</protein>
<accession>A0ACB8R5Q5</accession>
<dbReference type="EMBL" id="MU276311">
    <property type="protein sequence ID" value="KAI0039389.1"/>
    <property type="molecule type" value="Genomic_DNA"/>
</dbReference>
<gene>
    <name evidence="1" type="ORF">FA95DRAFT_1504251</name>
</gene>
<reference evidence="1" key="1">
    <citation type="submission" date="2021-02" db="EMBL/GenBank/DDBJ databases">
        <authorList>
            <consortium name="DOE Joint Genome Institute"/>
            <person name="Ahrendt S."/>
            <person name="Looney B.P."/>
            <person name="Miyauchi S."/>
            <person name="Morin E."/>
            <person name="Drula E."/>
            <person name="Courty P.E."/>
            <person name="Chicoki N."/>
            <person name="Fauchery L."/>
            <person name="Kohler A."/>
            <person name="Kuo A."/>
            <person name="Labutti K."/>
            <person name="Pangilinan J."/>
            <person name="Lipzen A."/>
            <person name="Riley R."/>
            <person name="Andreopoulos W."/>
            <person name="He G."/>
            <person name="Johnson J."/>
            <person name="Barry K.W."/>
            <person name="Grigoriev I.V."/>
            <person name="Nagy L."/>
            <person name="Hibbett D."/>
            <person name="Henrissat B."/>
            <person name="Matheny P.B."/>
            <person name="Labbe J."/>
            <person name="Martin F."/>
        </authorList>
    </citation>
    <scope>NUCLEOTIDE SEQUENCE</scope>
    <source>
        <strain evidence="1">FP105234-sp</strain>
    </source>
</reference>
<evidence type="ECO:0000313" key="1">
    <source>
        <dbReference type="EMBL" id="KAI0039389.1"/>
    </source>
</evidence>
<dbReference type="Proteomes" id="UP000814033">
    <property type="component" value="Unassembled WGS sequence"/>
</dbReference>
<proteinExistence type="predicted"/>
<evidence type="ECO:0000313" key="2">
    <source>
        <dbReference type="Proteomes" id="UP000814033"/>
    </source>
</evidence>
<reference evidence="1" key="2">
    <citation type="journal article" date="2022" name="New Phytol.">
        <title>Evolutionary transition to the ectomycorrhizal habit in the genomes of a hyperdiverse lineage of mushroom-forming fungi.</title>
        <authorList>
            <person name="Looney B."/>
            <person name="Miyauchi S."/>
            <person name="Morin E."/>
            <person name="Drula E."/>
            <person name="Courty P.E."/>
            <person name="Kohler A."/>
            <person name="Kuo A."/>
            <person name="LaButti K."/>
            <person name="Pangilinan J."/>
            <person name="Lipzen A."/>
            <person name="Riley R."/>
            <person name="Andreopoulos W."/>
            <person name="He G."/>
            <person name="Johnson J."/>
            <person name="Nolan M."/>
            <person name="Tritt A."/>
            <person name="Barry K.W."/>
            <person name="Grigoriev I.V."/>
            <person name="Nagy L.G."/>
            <person name="Hibbett D."/>
            <person name="Henrissat B."/>
            <person name="Matheny P.B."/>
            <person name="Labbe J."/>
            <person name="Martin F.M."/>
        </authorList>
    </citation>
    <scope>NUCLEOTIDE SEQUENCE</scope>
    <source>
        <strain evidence="1">FP105234-sp</strain>
    </source>
</reference>
<sequence>MRRHGLYQLALVAYATRVHASPFSWLRQVSTTSFQDQSWLWGWAWGGDNSVTIVDRSPPLAFLSRPAGFGAELNDPLLGYVIPLNAFTAPCPDNSSYISTTDWIVEPNVGCPSLCPVGGNVPDSAEPWIALVQRGDCQFVDKAREAQRLGAKALVVGGDDPQLSGNADVLVGMFSPADASDVTIAATFIRYSDYMELYALIIASNTSHAGLKTLSLLISSDYSWAWYSPIITFFSILFIPSSLTFLTLLVHRIRAARAAQRDRAPEDVVKNLPWRVWTGSGWEKHEGAVPEVVSFDTTTPGDLTVDLEAGEGPGPIPPAQTTSAAAADDDEDPVWFMSQVECVICLENFARGDRVRVLPCKHIFHLDEVDDWLIHRKKLCPVCKADVTHPRPPVPHNEDSSVPTPELQSTPPAPASPPSEPTERTPLLPLPAPALADTRAPS</sequence>